<evidence type="ECO:0000256" key="1">
    <source>
        <dbReference type="ARBA" id="ARBA00022723"/>
    </source>
</evidence>
<dbReference type="SUPFAM" id="SSF144232">
    <property type="entry name" value="HIT/MYND zinc finger-like"/>
    <property type="match status" value="1"/>
</dbReference>
<keyword evidence="2" id="KW-0863">Zinc-finger</keyword>
<evidence type="ECO:0000259" key="4">
    <source>
        <dbReference type="Pfam" id="PF01753"/>
    </source>
</evidence>
<dbReference type="EMBL" id="KQ965766">
    <property type="protein sequence ID" value="KXS14782.1"/>
    <property type="molecule type" value="Genomic_DNA"/>
</dbReference>
<evidence type="ECO:0000256" key="2">
    <source>
        <dbReference type="ARBA" id="ARBA00022771"/>
    </source>
</evidence>
<evidence type="ECO:0000256" key="3">
    <source>
        <dbReference type="ARBA" id="ARBA00022833"/>
    </source>
</evidence>
<keyword evidence="1" id="KW-0479">Metal-binding</keyword>
<feature type="domain" description="MYND-type" evidence="4">
    <location>
        <begin position="7"/>
        <end position="26"/>
    </location>
</feature>
<evidence type="ECO:0000313" key="5">
    <source>
        <dbReference type="EMBL" id="KXS14782.1"/>
    </source>
</evidence>
<keyword evidence="3" id="KW-0862">Zinc</keyword>
<name>A0A139AD92_GONPJ</name>
<dbReference type="Gene3D" id="6.10.140.2220">
    <property type="match status" value="1"/>
</dbReference>
<dbReference type="OrthoDB" id="2093879at2759"/>
<dbReference type="AlphaFoldDB" id="A0A139AD92"/>
<gene>
    <name evidence="5" type="ORF">M427DRAFT_135489</name>
</gene>
<protein>
    <recommendedName>
        <fullName evidence="4">MYND-type domain-containing protein</fullName>
    </recommendedName>
</protein>
<keyword evidence="6" id="KW-1185">Reference proteome</keyword>
<organism evidence="5 6">
    <name type="scientific">Gonapodya prolifera (strain JEL478)</name>
    <name type="common">Monoblepharis prolifera</name>
    <dbReference type="NCBI Taxonomy" id="1344416"/>
    <lineage>
        <taxon>Eukaryota</taxon>
        <taxon>Fungi</taxon>
        <taxon>Fungi incertae sedis</taxon>
        <taxon>Chytridiomycota</taxon>
        <taxon>Chytridiomycota incertae sedis</taxon>
        <taxon>Monoblepharidomycetes</taxon>
        <taxon>Monoblepharidales</taxon>
        <taxon>Gonapodyaceae</taxon>
        <taxon>Gonapodya</taxon>
    </lineage>
</organism>
<dbReference type="Pfam" id="PF01753">
    <property type="entry name" value="zf-MYND"/>
    <property type="match status" value="1"/>
</dbReference>
<dbReference type="Proteomes" id="UP000070544">
    <property type="component" value="Unassembled WGS sequence"/>
</dbReference>
<evidence type="ECO:0000313" key="6">
    <source>
        <dbReference type="Proteomes" id="UP000070544"/>
    </source>
</evidence>
<sequence>MQRVWIARYCSLDCQKLDWENHKLFCTKNVTLDSRKELGWAPPCSVIDEDDPIVCLREKEVIRDLV</sequence>
<accession>A0A139AD92</accession>
<proteinExistence type="predicted"/>
<dbReference type="GO" id="GO:0008270">
    <property type="term" value="F:zinc ion binding"/>
    <property type="evidence" value="ECO:0007669"/>
    <property type="project" value="UniProtKB-KW"/>
</dbReference>
<reference evidence="5 6" key="1">
    <citation type="journal article" date="2015" name="Genome Biol. Evol.">
        <title>Phylogenomic analyses indicate that early fungi evolved digesting cell walls of algal ancestors of land plants.</title>
        <authorList>
            <person name="Chang Y."/>
            <person name="Wang S."/>
            <person name="Sekimoto S."/>
            <person name="Aerts A.L."/>
            <person name="Choi C."/>
            <person name="Clum A."/>
            <person name="LaButti K.M."/>
            <person name="Lindquist E.A."/>
            <person name="Yee Ngan C."/>
            <person name="Ohm R.A."/>
            <person name="Salamov A.A."/>
            <person name="Grigoriev I.V."/>
            <person name="Spatafora J.W."/>
            <person name="Berbee M.L."/>
        </authorList>
    </citation>
    <scope>NUCLEOTIDE SEQUENCE [LARGE SCALE GENOMIC DNA]</scope>
    <source>
        <strain evidence="5 6">JEL478</strain>
    </source>
</reference>
<dbReference type="InterPro" id="IPR002893">
    <property type="entry name" value="Znf_MYND"/>
</dbReference>